<feature type="region of interest" description="Disordered" evidence="1">
    <location>
        <begin position="254"/>
        <end position="297"/>
    </location>
</feature>
<reference evidence="2" key="2">
    <citation type="submission" date="2021-04" db="EMBL/GenBank/DDBJ databases">
        <authorList>
            <person name="Gilroy R."/>
        </authorList>
    </citation>
    <scope>NUCLEOTIDE SEQUENCE</scope>
    <source>
        <strain evidence="2">CHK183-5548</strain>
    </source>
</reference>
<organism evidence="2 3">
    <name type="scientific">Candidatus Lachnoclostridium pullistercoris</name>
    <dbReference type="NCBI Taxonomy" id="2838632"/>
    <lineage>
        <taxon>Bacteria</taxon>
        <taxon>Bacillati</taxon>
        <taxon>Bacillota</taxon>
        <taxon>Clostridia</taxon>
        <taxon>Lachnospirales</taxon>
        <taxon>Lachnospiraceae</taxon>
    </lineage>
</organism>
<feature type="compositionally biased region" description="Basic and acidic residues" evidence="1">
    <location>
        <begin position="287"/>
        <end position="297"/>
    </location>
</feature>
<name>A0A9D2PCC2_9FIRM</name>
<evidence type="ECO:0000313" key="2">
    <source>
        <dbReference type="EMBL" id="HJC47347.1"/>
    </source>
</evidence>
<reference evidence="2" key="1">
    <citation type="journal article" date="2021" name="PeerJ">
        <title>Extensive microbial diversity within the chicken gut microbiome revealed by metagenomics and culture.</title>
        <authorList>
            <person name="Gilroy R."/>
            <person name="Ravi A."/>
            <person name="Getino M."/>
            <person name="Pursley I."/>
            <person name="Horton D.L."/>
            <person name="Alikhan N.F."/>
            <person name="Baker D."/>
            <person name="Gharbi K."/>
            <person name="Hall N."/>
            <person name="Watson M."/>
            <person name="Adriaenssens E.M."/>
            <person name="Foster-Nyarko E."/>
            <person name="Jarju S."/>
            <person name="Secka A."/>
            <person name="Antonio M."/>
            <person name="Oren A."/>
            <person name="Chaudhuri R.R."/>
            <person name="La Ragione R."/>
            <person name="Hildebrand F."/>
            <person name="Pallen M.J."/>
        </authorList>
    </citation>
    <scope>NUCLEOTIDE SEQUENCE</scope>
    <source>
        <strain evidence="2">CHK183-5548</strain>
    </source>
</reference>
<comment type="caution">
    <text evidence="2">The sequence shown here is derived from an EMBL/GenBank/DDBJ whole genome shotgun (WGS) entry which is preliminary data.</text>
</comment>
<feature type="compositionally biased region" description="Low complexity" evidence="1">
    <location>
        <begin position="254"/>
        <end position="286"/>
    </location>
</feature>
<protein>
    <submittedName>
        <fullName evidence="2">SseB family protein</fullName>
    </submittedName>
</protein>
<evidence type="ECO:0000256" key="1">
    <source>
        <dbReference type="SAM" id="MobiDB-lite"/>
    </source>
</evidence>
<accession>A0A9D2PCC2</accession>
<dbReference type="AlphaFoldDB" id="A0A9D2PCC2"/>
<dbReference type="EMBL" id="DWWL01000027">
    <property type="protein sequence ID" value="HJC47347.1"/>
    <property type="molecule type" value="Genomic_DNA"/>
</dbReference>
<sequence length="297" mass="32699">MSVEAKLTNDTGFHGLLERLRTAPELYALMSVCTKEPYVICDPETFDDETALFFDEEDAKKEAERLAGEKIPVQVMRLENQQMLPFYTSLYTLGINALLVCEGEQKTMVQLADFVRRKKNDEIPDGKVWVENPALQLTALYFLQEARRRPAQEMSEETKGMQEELLAHFTKGRFIFPIRKDGKGVPLARLANGDTYQPIFTDILEFQKFNKEDQLKGVVVDAVKIPQVLSSEAKGVLLNLMGINLPMPIRRKAPAGAAGQAGQNPAGAAGQAAQNPAGDGTAAAPAGKEESAEGKQE</sequence>
<proteinExistence type="predicted"/>
<evidence type="ECO:0000313" key="3">
    <source>
        <dbReference type="Proteomes" id="UP000823883"/>
    </source>
</evidence>
<dbReference type="Proteomes" id="UP000823883">
    <property type="component" value="Unassembled WGS sequence"/>
</dbReference>
<gene>
    <name evidence="2" type="ORF">IAA04_04775</name>
</gene>